<evidence type="ECO:0000256" key="9">
    <source>
        <dbReference type="ARBA" id="ARBA00023118"/>
    </source>
</evidence>
<dbReference type="SUPFAM" id="SSF109604">
    <property type="entry name" value="HD-domain/PDEase-like"/>
    <property type="match status" value="1"/>
</dbReference>
<comment type="similarity">
    <text evidence="1">In the N-terminal section; belongs to the CRISPR-associated nuclease Cas3-HD family.</text>
</comment>
<evidence type="ECO:0000256" key="8">
    <source>
        <dbReference type="ARBA" id="ARBA00022840"/>
    </source>
</evidence>
<proteinExistence type="inferred from homology"/>
<evidence type="ECO:0000259" key="11">
    <source>
        <dbReference type="PROSITE" id="PS51192"/>
    </source>
</evidence>
<dbReference type="InterPro" id="IPR006483">
    <property type="entry name" value="CRISPR-assoc_Cas3_HD"/>
</dbReference>
<evidence type="ECO:0000256" key="6">
    <source>
        <dbReference type="ARBA" id="ARBA00022801"/>
    </source>
</evidence>
<dbReference type="GO" id="GO:0046872">
    <property type="term" value="F:metal ion binding"/>
    <property type="evidence" value="ECO:0007669"/>
    <property type="project" value="UniProtKB-KW"/>
</dbReference>
<evidence type="ECO:0000259" key="12">
    <source>
        <dbReference type="PROSITE" id="PS51194"/>
    </source>
</evidence>
<dbReference type="PANTHER" id="PTHR47959">
    <property type="entry name" value="ATP-DEPENDENT RNA HELICASE RHLE-RELATED"/>
    <property type="match status" value="1"/>
</dbReference>
<dbReference type="SUPFAM" id="SSF52540">
    <property type="entry name" value="P-loop containing nucleoside triphosphate hydrolases"/>
    <property type="match status" value="1"/>
</dbReference>
<dbReference type="PROSITE" id="PS51192">
    <property type="entry name" value="HELICASE_ATP_BIND_1"/>
    <property type="match status" value="1"/>
</dbReference>
<dbReference type="InterPro" id="IPR038257">
    <property type="entry name" value="CRISPR-assoc_Cas3_HD_sf"/>
</dbReference>
<organism evidence="14 15">
    <name type="scientific">Thermodesulfatator autotrophicus</name>
    <dbReference type="NCBI Taxonomy" id="1795632"/>
    <lineage>
        <taxon>Bacteria</taxon>
        <taxon>Pseudomonadati</taxon>
        <taxon>Thermodesulfobacteriota</taxon>
        <taxon>Thermodesulfobacteria</taxon>
        <taxon>Thermodesulfobacteriales</taxon>
        <taxon>Thermodesulfatatoraceae</taxon>
        <taxon>Thermodesulfatator</taxon>
    </lineage>
</organism>
<comment type="similarity">
    <text evidence="10">Belongs to the DEAD box helicase family.</text>
</comment>
<dbReference type="STRING" id="1795632.TH606_00885"/>
<evidence type="ECO:0000256" key="5">
    <source>
        <dbReference type="ARBA" id="ARBA00022741"/>
    </source>
</evidence>
<dbReference type="Pfam" id="PF00270">
    <property type="entry name" value="DEAD"/>
    <property type="match status" value="1"/>
</dbReference>
<keyword evidence="6" id="KW-0378">Hydrolase</keyword>
<accession>A0A177E9B1</accession>
<dbReference type="CDD" id="cd09641">
    <property type="entry name" value="Cas3''_I"/>
    <property type="match status" value="1"/>
</dbReference>
<dbReference type="Gene3D" id="3.40.50.300">
    <property type="entry name" value="P-loop containing nucleotide triphosphate hydrolases"/>
    <property type="match status" value="2"/>
</dbReference>
<dbReference type="InterPro" id="IPR006474">
    <property type="entry name" value="Helicase_Cas3_CRISPR-ass_core"/>
</dbReference>
<protein>
    <recommendedName>
        <fullName evidence="16">HD Cas3-type domain-containing protein</fullName>
    </recommendedName>
</protein>
<dbReference type="Gene3D" id="1.10.3210.30">
    <property type="match status" value="1"/>
</dbReference>
<dbReference type="NCBIfam" id="TIGR01587">
    <property type="entry name" value="cas3_core"/>
    <property type="match status" value="1"/>
</dbReference>
<evidence type="ECO:0000313" key="14">
    <source>
        <dbReference type="EMBL" id="OAG28543.1"/>
    </source>
</evidence>
<dbReference type="EMBL" id="LSFI01000003">
    <property type="protein sequence ID" value="OAG28543.1"/>
    <property type="molecule type" value="Genomic_DNA"/>
</dbReference>
<keyword evidence="5" id="KW-0547">Nucleotide-binding</keyword>
<evidence type="ECO:0000256" key="1">
    <source>
        <dbReference type="ARBA" id="ARBA00006847"/>
    </source>
</evidence>
<keyword evidence="9" id="KW-0051">Antiviral defense</keyword>
<dbReference type="GO" id="GO:0003724">
    <property type="term" value="F:RNA helicase activity"/>
    <property type="evidence" value="ECO:0007669"/>
    <property type="project" value="TreeGrafter"/>
</dbReference>
<keyword evidence="4" id="KW-0479">Metal-binding</keyword>
<evidence type="ECO:0000313" key="15">
    <source>
        <dbReference type="Proteomes" id="UP000076964"/>
    </source>
</evidence>
<evidence type="ECO:0000256" key="4">
    <source>
        <dbReference type="ARBA" id="ARBA00022723"/>
    </source>
</evidence>
<dbReference type="Pfam" id="PF18019">
    <property type="entry name" value="Cas3_HD"/>
    <property type="match status" value="1"/>
</dbReference>
<evidence type="ECO:0000259" key="13">
    <source>
        <dbReference type="PROSITE" id="PS51643"/>
    </source>
</evidence>
<evidence type="ECO:0000256" key="7">
    <source>
        <dbReference type="ARBA" id="ARBA00022806"/>
    </source>
</evidence>
<keyword evidence="7" id="KW-0347">Helicase</keyword>
<dbReference type="InterPro" id="IPR050079">
    <property type="entry name" value="DEAD_box_RNA_helicase"/>
</dbReference>
<dbReference type="PROSITE" id="PS51643">
    <property type="entry name" value="HD_CAS3"/>
    <property type="match status" value="1"/>
</dbReference>
<dbReference type="InterPro" id="IPR027417">
    <property type="entry name" value="P-loop_NTPase"/>
</dbReference>
<dbReference type="GO" id="GO:0004518">
    <property type="term" value="F:nuclease activity"/>
    <property type="evidence" value="ECO:0007669"/>
    <property type="project" value="UniProtKB-KW"/>
</dbReference>
<dbReference type="GO" id="GO:0005829">
    <property type="term" value="C:cytosol"/>
    <property type="evidence" value="ECO:0007669"/>
    <property type="project" value="TreeGrafter"/>
</dbReference>
<dbReference type="RefSeq" id="WP_068540646.1">
    <property type="nucleotide sequence ID" value="NZ_LSFI01000003.1"/>
</dbReference>
<dbReference type="InterPro" id="IPR014001">
    <property type="entry name" value="Helicase_ATP-bd"/>
</dbReference>
<evidence type="ECO:0000256" key="2">
    <source>
        <dbReference type="ARBA" id="ARBA00009046"/>
    </source>
</evidence>
<dbReference type="InterPro" id="IPR001650">
    <property type="entry name" value="Helicase_C-like"/>
</dbReference>
<dbReference type="SMART" id="SM00487">
    <property type="entry name" value="DEXDc"/>
    <property type="match status" value="1"/>
</dbReference>
<dbReference type="PROSITE" id="PS51194">
    <property type="entry name" value="HELICASE_CTER"/>
    <property type="match status" value="1"/>
</dbReference>
<keyword evidence="8" id="KW-0067">ATP-binding</keyword>
<dbReference type="AlphaFoldDB" id="A0A177E9B1"/>
<dbReference type="OrthoDB" id="9810236at2"/>
<dbReference type="Proteomes" id="UP000076964">
    <property type="component" value="Unassembled WGS sequence"/>
</dbReference>
<dbReference type="GO" id="GO:0051607">
    <property type="term" value="P:defense response to virus"/>
    <property type="evidence" value="ECO:0007669"/>
    <property type="project" value="UniProtKB-KW"/>
</dbReference>
<dbReference type="NCBIfam" id="TIGR01596">
    <property type="entry name" value="cas3_HD"/>
    <property type="match status" value="1"/>
</dbReference>
<dbReference type="InterPro" id="IPR054712">
    <property type="entry name" value="Cas3-like_dom"/>
</dbReference>
<dbReference type="GO" id="GO:0016787">
    <property type="term" value="F:hydrolase activity"/>
    <property type="evidence" value="ECO:0007669"/>
    <property type="project" value="UniProtKB-KW"/>
</dbReference>
<sequence length="726" mass="83191">MVELLAKPDETLEAHLEKVAELARKLSLRLGLREDLTRRSVLAALFHDLGKATQDFQHYMRLLKEGCEKDAQRLKPRVFPHALASLNFVFLTEAELFGEPFLATGAVLSHHSPLSGDLYHTWEGKPNFIENLFELVAHLFEIWKTILGHILEKEKLITIQEIPPLTLLEKAHERDGRKISLRGLIKEAPRWDFAQVKTVLHLADWLASAGKQNANELFFKDGKHALEEYFCRRKLILYKFQQRARELSWKKLALRAPTGSGKTEALLFWAEKAERILYLLPTQATTNAMFRRLKNIYGQENVGLAHGHASYILHQETEEDFLWERLAASVFAKPITVATLDQFLLAGLQGRHWEERLTLAASAHIVFDEIHSYEPYTLGLLAEVLSDFPGKSLAFASATLPKALLEIFSPQSLIEAEENFFLRKRHRLGLHSCPLKEAVSKIISRALNGKKVLVISNTVREAQEIYRELRQNYSGPVHLFHSRFVLRDRLEKERLVQEQNPGTILVATQVVEVSLDISYDVLFTELAPLDALVQRLGRVNRRGEKPSAEVNIFSLVGEGSKHVYPEGVLEESLSLLKDLPEVPAERDWVEAVSLLYEELVQKDSFQKDFELGRKTLQEVREILGCYTIDLADEELRARFATRRGTPSVEVLPETFLDEARAFKNQGKGWRLIELLVPVPIWWIPAFKDWFYPTEELGCFVTRLPYTSEEGLIPPVKEKTPEGYEFW</sequence>
<reference evidence="14 15" key="1">
    <citation type="submission" date="2016-02" db="EMBL/GenBank/DDBJ databases">
        <title>Draft genome sequence of Thermodesulfatator sp. S606.</title>
        <authorList>
            <person name="Lai Q."/>
            <person name="Cao J."/>
            <person name="Dupont S."/>
            <person name="Shao Z."/>
            <person name="Jebbar M."/>
            <person name="Alain K."/>
        </authorList>
    </citation>
    <scope>NUCLEOTIDE SEQUENCE [LARGE SCALE GENOMIC DNA]</scope>
    <source>
        <strain evidence="14 15">S606</strain>
    </source>
</reference>
<evidence type="ECO:0000256" key="10">
    <source>
        <dbReference type="ARBA" id="ARBA00038437"/>
    </source>
</evidence>
<dbReference type="PANTHER" id="PTHR47959:SF16">
    <property type="entry name" value="CRISPR-ASSOCIATED NUCLEASE_HELICASE CAS3-RELATED"/>
    <property type="match status" value="1"/>
</dbReference>
<dbReference type="GO" id="GO:0005524">
    <property type="term" value="F:ATP binding"/>
    <property type="evidence" value="ECO:0007669"/>
    <property type="project" value="UniProtKB-KW"/>
</dbReference>
<keyword evidence="3" id="KW-0540">Nuclease</keyword>
<keyword evidence="15" id="KW-1185">Reference proteome</keyword>
<dbReference type="InterPro" id="IPR011545">
    <property type="entry name" value="DEAD/DEAH_box_helicase_dom"/>
</dbReference>
<dbReference type="SMART" id="SM00490">
    <property type="entry name" value="HELICc"/>
    <property type="match status" value="1"/>
</dbReference>
<dbReference type="Pfam" id="PF22590">
    <property type="entry name" value="Cas3-like_C_2"/>
    <property type="match status" value="1"/>
</dbReference>
<feature type="domain" description="Helicase ATP-binding" evidence="11">
    <location>
        <begin position="243"/>
        <end position="418"/>
    </location>
</feature>
<evidence type="ECO:0000256" key="3">
    <source>
        <dbReference type="ARBA" id="ARBA00022722"/>
    </source>
</evidence>
<gene>
    <name evidence="14" type="ORF">TH606_00885</name>
</gene>
<comment type="similarity">
    <text evidence="2">In the central section; belongs to the CRISPR-associated helicase Cas3 family.</text>
</comment>
<feature type="domain" description="Helicase C-terminal" evidence="12">
    <location>
        <begin position="434"/>
        <end position="600"/>
    </location>
</feature>
<name>A0A177E9B1_9BACT</name>
<evidence type="ECO:0008006" key="16">
    <source>
        <dbReference type="Google" id="ProtNLM"/>
    </source>
</evidence>
<feature type="domain" description="HD Cas3-type" evidence="13">
    <location>
        <begin position="5"/>
        <end position="206"/>
    </location>
</feature>
<dbReference type="GO" id="GO:0003676">
    <property type="term" value="F:nucleic acid binding"/>
    <property type="evidence" value="ECO:0007669"/>
    <property type="project" value="InterPro"/>
</dbReference>
<comment type="caution">
    <text evidence="14">The sequence shown here is derived from an EMBL/GenBank/DDBJ whole genome shotgun (WGS) entry which is preliminary data.</text>
</comment>